<name>A0ACA9SFG7_9GLOM</name>
<feature type="non-terminal residue" evidence="1">
    <location>
        <position position="100"/>
    </location>
</feature>
<protein>
    <submittedName>
        <fullName evidence="1">20136_t:CDS:1</fullName>
    </submittedName>
</protein>
<proteinExistence type="predicted"/>
<dbReference type="EMBL" id="CAJVQC010119756">
    <property type="protein sequence ID" value="CAG8838168.1"/>
    <property type="molecule type" value="Genomic_DNA"/>
</dbReference>
<sequence length="100" mass="11394">MTTAQITFTSNGGMQFVKNYQKNDQGGVDGCSDALVIPIPPDPENYRGPVYDFKYYFAKRPTNSNYPEWYLDVRLGEKACRSLMKTICIAVDIDLKDRDI</sequence>
<keyword evidence="2" id="KW-1185">Reference proteome</keyword>
<reference evidence="1" key="1">
    <citation type="submission" date="2021-06" db="EMBL/GenBank/DDBJ databases">
        <authorList>
            <person name="Kallberg Y."/>
            <person name="Tangrot J."/>
            <person name="Rosling A."/>
        </authorList>
    </citation>
    <scope>NUCLEOTIDE SEQUENCE</scope>
    <source>
        <strain evidence="1">MA461A</strain>
    </source>
</reference>
<evidence type="ECO:0000313" key="1">
    <source>
        <dbReference type="EMBL" id="CAG8838168.1"/>
    </source>
</evidence>
<gene>
    <name evidence="1" type="ORF">RPERSI_LOCUS30573</name>
</gene>
<accession>A0ACA9SFG7</accession>
<dbReference type="Proteomes" id="UP000789920">
    <property type="component" value="Unassembled WGS sequence"/>
</dbReference>
<organism evidence="1 2">
    <name type="scientific">Racocetra persica</name>
    <dbReference type="NCBI Taxonomy" id="160502"/>
    <lineage>
        <taxon>Eukaryota</taxon>
        <taxon>Fungi</taxon>
        <taxon>Fungi incertae sedis</taxon>
        <taxon>Mucoromycota</taxon>
        <taxon>Glomeromycotina</taxon>
        <taxon>Glomeromycetes</taxon>
        <taxon>Diversisporales</taxon>
        <taxon>Gigasporaceae</taxon>
        <taxon>Racocetra</taxon>
    </lineage>
</organism>
<evidence type="ECO:0000313" key="2">
    <source>
        <dbReference type="Proteomes" id="UP000789920"/>
    </source>
</evidence>
<comment type="caution">
    <text evidence="1">The sequence shown here is derived from an EMBL/GenBank/DDBJ whole genome shotgun (WGS) entry which is preliminary data.</text>
</comment>